<feature type="domain" description="EGF-like" evidence="8">
    <location>
        <begin position="214"/>
        <end position="250"/>
    </location>
</feature>
<evidence type="ECO:0000313" key="10">
    <source>
        <dbReference type="Proteomes" id="UP001249851"/>
    </source>
</evidence>
<dbReference type="Gene3D" id="2.10.25.10">
    <property type="entry name" value="Laminin"/>
    <property type="match status" value="3"/>
</dbReference>
<dbReference type="PANTHER" id="PTHR24049">
    <property type="entry name" value="CRUMBS FAMILY MEMBER"/>
    <property type="match status" value="1"/>
</dbReference>
<feature type="domain" description="EGF-like" evidence="8">
    <location>
        <begin position="175"/>
        <end position="212"/>
    </location>
</feature>
<evidence type="ECO:0000256" key="4">
    <source>
        <dbReference type="ARBA" id="ARBA00023157"/>
    </source>
</evidence>
<keyword evidence="1 6" id="KW-0245">EGF-like domain</keyword>
<dbReference type="FunFam" id="2.10.25.10:FF:000230">
    <property type="entry name" value="Delta-like protein"/>
    <property type="match status" value="1"/>
</dbReference>
<dbReference type="InterPro" id="IPR051022">
    <property type="entry name" value="Notch_Cell-Fate_Det"/>
</dbReference>
<dbReference type="SMART" id="SM00179">
    <property type="entry name" value="EGF_CA"/>
    <property type="match status" value="3"/>
</dbReference>
<evidence type="ECO:0000256" key="7">
    <source>
        <dbReference type="SAM" id="SignalP"/>
    </source>
</evidence>
<dbReference type="GO" id="GO:0000902">
    <property type="term" value="P:cell morphogenesis"/>
    <property type="evidence" value="ECO:0007669"/>
    <property type="project" value="UniProtKB-ARBA"/>
</dbReference>
<keyword evidence="4 6" id="KW-1015">Disulfide bond</keyword>
<dbReference type="GO" id="GO:0005509">
    <property type="term" value="F:calcium ion binding"/>
    <property type="evidence" value="ECO:0007669"/>
    <property type="project" value="InterPro"/>
</dbReference>
<gene>
    <name evidence="9" type="ORF">P5673_025172</name>
</gene>
<dbReference type="InterPro" id="IPR001881">
    <property type="entry name" value="EGF-like_Ca-bd_dom"/>
</dbReference>
<feature type="disulfide bond" evidence="6">
    <location>
        <begin position="240"/>
        <end position="249"/>
    </location>
</feature>
<dbReference type="SUPFAM" id="SSF57196">
    <property type="entry name" value="EGF/Laminin"/>
    <property type="match status" value="3"/>
</dbReference>
<dbReference type="InterPro" id="IPR000742">
    <property type="entry name" value="EGF"/>
</dbReference>
<reference evidence="9" key="2">
    <citation type="journal article" date="2023" name="Science">
        <title>Genomic signatures of disease resistance in endangered staghorn corals.</title>
        <authorList>
            <person name="Vollmer S.V."/>
            <person name="Selwyn J.D."/>
            <person name="Despard B.A."/>
            <person name="Roesel C.L."/>
        </authorList>
    </citation>
    <scope>NUCLEOTIDE SEQUENCE</scope>
    <source>
        <strain evidence="9">K2</strain>
    </source>
</reference>
<keyword evidence="5" id="KW-0325">Glycoprotein</keyword>
<evidence type="ECO:0000256" key="5">
    <source>
        <dbReference type="ARBA" id="ARBA00023180"/>
    </source>
</evidence>
<dbReference type="Proteomes" id="UP001249851">
    <property type="component" value="Unassembled WGS sequence"/>
</dbReference>
<evidence type="ECO:0000256" key="1">
    <source>
        <dbReference type="ARBA" id="ARBA00022536"/>
    </source>
</evidence>
<sequence length="453" mass="51478">MKAMLNRWHKWMFVFYLLIDLQCGDSKTPVATRDKTFKLTTGKNHHDRRKESFKEKRFTMADSPKGRVVYAYVSDRNRYVRPRRHRLYRTYIIRGPSSFRPRTESAVERQNIPYLTMPPTYQHVELPRARLITSEPMFYDQDQPSLEAQGLGEFDEPFSQDEQTLQDEAHEYSVQIDICEPNPCYNGGRCRRHRHRRFRCHCLPGYNGRLCQVLQTKCKPNPCLNGGTCTHVNGGFECSCSFGYKGETCEQKALCKSNPCLNGGSCTELDYDFQCSCLPGYRGKRCQGNVVTHTFFDTHSFRIKNFVVVAPIQIGATAITTLAGMGVHAWRQTLGLTASAPEHGAARTVAVLPQSNIPKSSRIVFRIHAKTVEGALQLLLMASSAFVFKGTREKCAKHLSIARQLLVLMAELVRRQRMVTAAPAKVGLEEQTVRLKTIAIREIPVRMVVYASS</sequence>
<dbReference type="CDD" id="cd00054">
    <property type="entry name" value="EGF_CA"/>
    <property type="match status" value="2"/>
</dbReference>
<feature type="signal peptide" evidence="7">
    <location>
        <begin position="1"/>
        <end position="26"/>
    </location>
</feature>
<organism evidence="9 10">
    <name type="scientific">Acropora cervicornis</name>
    <name type="common">Staghorn coral</name>
    <dbReference type="NCBI Taxonomy" id="6130"/>
    <lineage>
        <taxon>Eukaryota</taxon>
        <taxon>Metazoa</taxon>
        <taxon>Cnidaria</taxon>
        <taxon>Anthozoa</taxon>
        <taxon>Hexacorallia</taxon>
        <taxon>Scleractinia</taxon>
        <taxon>Astrocoeniina</taxon>
        <taxon>Acroporidae</taxon>
        <taxon>Acropora</taxon>
    </lineage>
</organism>
<dbReference type="PROSITE" id="PS50026">
    <property type="entry name" value="EGF_3"/>
    <property type="match status" value="3"/>
</dbReference>
<dbReference type="EMBL" id="JARQWQ010000077">
    <property type="protein sequence ID" value="KAK2553424.1"/>
    <property type="molecule type" value="Genomic_DNA"/>
</dbReference>
<evidence type="ECO:0000256" key="2">
    <source>
        <dbReference type="ARBA" id="ARBA00022729"/>
    </source>
</evidence>
<dbReference type="PROSITE" id="PS01186">
    <property type="entry name" value="EGF_2"/>
    <property type="match status" value="3"/>
</dbReference>
<protein>
    <submittedName>
        <fullName evidence="9">Protein crumbs</fullName>
    </submittedName>
</protein>
<feature type="disulfide bond" evidence="6">
    <location>
        <begin position="202"/>
        <end position="211"/>
    </location>
</feature>
<evidence type="ECO:0000256" key="6">
    <source>
        <dbReference type="PROSITE-ProRule" id="PRU00076"/>
    </source>
</evidence>
<dbReference type="FunFam" id="2.10.25.10:FF:000066">
    <property type="entry name" value="FAT atypical cadherin 4"/>
    <property type="match status" value="1"/>
</dbReference>
<keyword evidence="2 7" id="KW-0732">Signal</keyword>
<dbReference type="Pfam" id="PF00008">
    <property type="entry name" value="EGF"/>
    <property type="match status" value="3"/>
</dbReference>
<keyword evidence="10" id="KW-1185">Reference proteome</keyword>
<feature type="chain" id="PRO_5042192724" evidence="7">
    <location>
        <begin position="27"/>
        <end position="453"/>
    </location>
</feature>
<dbReference type="SMART" id="SM00181">
    <property type="entry name" value="EGF"/>
    <property type="match status" value="3"/>
</dbReference>
<name>A0AAD9Q2C2_ACRCE</name>
<dbReference type="GO" id="GO:0005886">
    <property type="term" value="C:plasma membrane"/>
    <property type="evidence" value="ECO:0007669"/>
    <property type="project" value="UniProtKB-ARBA"/>
</dbReference>
<dbReference type="GO" id="GO:0042063">
    <property type="term" value="P:gliogenesis"/>
    <property type="evidence" value="ECO:0007669"/>
    <property type="project" value="UniProtKB-ARBA"/>
</dbReference>
<dbReference type="FunFam" id="2.10.25.10:FF:000095">
    <property type="entry name" value="Notch, isoform B"/>
    <property type="match status" value="1"/>
</dbReference>
<proteinExistence type="predicted"/>
<dbReference type="PROSITE" id="PS00022">
    <property type="entry name" value="EGF_1"/>
    <property type="match status" value="3"/>
</dbReference>
<dbReference type="GO" id="GO:0048666">
    <property type="term" value="P:neuron development"/>
    <property type="evidence" value="ECO:0007669"/>
    <property type="project" value="UniProtKB-ARBA"/>
</dbReference>
<evidence type="ECO:0000313" key="9">
    <source>
        <dbReference type="EMBL" id="KAK2553424.1"/>
    </source>
</evidence>
<comment type="caution">
    <text evidence="6">Lacks conserved residue(s) required for the propagation of feature annotation.</text>
</comment>
<accession>A0AAD9Q2C2</accession>
<comment type="caution">
    <text evidence="9">The sequence shown here is derived from an EMBL/GenBank/DDBJ whole genome shotgun (WGS) entry which is preliminary data.</text>
</comment>
<evidence type="ECO:0000256" key="3">
    <source>
        <dbReference type="ARBA" id="ARBA00022737"/>
    </source>
</evidence>
<reference evidence="9" key="1">
    <citation type="journal article" date="2023" name="G3 (Bethesda)">
        <title>Whole genome assembly and annotation of the endangered Caribbean coral Acropora cervicornis.</title>
        <authorList>
            <person name="Selwyn J.D."/>
            <person name="Vollmer S.V."/>
        </authorList>
    </citation>
    <scope>NUCLEOTIDE SEQUENCE</scope>
    <source>
        <strain evidence="9">K2</strain>
    </source>
</reference>
<feature type="disulfide bond" evidence="6">
    <location>
        <begin position="277"/>
        <end position="286"/>
    </location>
</feature>
<evidence type="ECO:0000259" key="8">
    <source>
        <dbReference type="PROSITE" id="PS50026"/>
    </source>
</evidence>
<dbReference type="AlphaFoldDB" id="A0AAD9Q2C2"/>
<keyword evidence="3" id="KW-0677">Repeat</keyword>
<feature type="domain" description="EGF-like" evidence="8">
    <location>
        <begin position="251"/>
        <end position="287"/>
    </location>
</feature>